<dbReference type="OrthoDB" id="2014201at2759"/>
<name>A0A9K3PV11_9STRA</name>
<keyword evidence="2" id="KW-0808">Transferase</keyword>
<dbReference type="GO" id="GO:0016757">
    <property type="term" value="F:glycosyltransferase activity"/>
    <property type="evidence" value="ECO:0007669"/>
    <property type="project" value="InterPro"/>
</dbReference>
<gene>
    <name evidence="2" type="ORF">IV203_035667</name>
</gene>
<feature type="region of interest" description="Disordered" evidence="1">
    <location>
        <begin position="274"/>
        <end position="313"/>
    </location>
</feature>
<dbReference type="EMBL" id="JAGRRH010000013">
    <property type="protein sequence ID" value="KAG7360568.1"/>
    <property type="molecule type" value="Genomic_DNA"/>
</dbReference>
<sequence length="365" mass="40994">MSVKSTRGGKVQRQYPPEVVVVDIRKNQTLPSSSSTTTTTTDLKYLLCPHLCTRILTVDDWPHPPSNDVEETFHATTDTSVTPTRASSWSKLRLFGLQQYDTILFLDADCLVMQDVSPLLDLSPSGMALTAAAPCKDSMDQFRTNVMVLSPSTTVFDDMALQYQQQEIFLSQSQSTIWDVDAFLNSYFSTWPEQFPSEACLAPRYNAPVSGFGSNKWKEELGSEETYILHFDTDTKPWEIPSSAEANENIGTNTPQSLYRALHMDSQYLVDGSLQKKKKKKTLQRKNVTAKRPPSTQSTSATVSVPTNSNDPRTIHQMIHHRFKHLRKQGLSMEDAMVQAREELQPQQQEAMDPASQVAAMFGMV</sequence>
<evidence type="ECO:0000313" key="3">
    <source>
        <dbReference type="Proteomes" id="UP000693970"/>
    </source>
</evidence>
<dbReference type="InterPro" id="IPR002495">
    <property type="entry name" value="Glyco_trans_8"/>
</dbReference>
<proteinExistence type="predicted"/>
<accession>A0A9K3PV11</accession>
<reference evidence="2" key="2">
    <citation type="submission" date="2021-04" db="EMBL/GenBank/DDBJ databases">
        <authorList>
            <person name="Podell S."/>
        </authorList>
    </citation>
    <scope>NUCLEOTIDE SEQUENCE</scope>
    <source>
        <strain evidence="2">Hildebrandi</strain>
    </source>
</reference>
<feature type="compositionally biased region" description="Basic residues" evidence="1">
    <location>
        <begin position="275"/>
        <end position="284"/>
    </location>
</feature>
<evidence type="ECO:0000313" key="2">
    <source>
        <dbReference type="EMBL" id="KAG7360568.1"/>
    </source>
</evidence>
<dbReference type="AlphaFoldDB" id="A0A9K3PV11"/>
<dbReference type="Proteomes" id="UP000693970">
    <property type="component" value="Unassembled WGS sequence"/>
</dbReference>
<dbReference type="InterPro" id="IPR050587">
    <property type="entry name" value="GNT1/Glycosyltrans_8"/>
</dbReference>
<comment type="caution">
    <text evidence="2">The sequence shown here is derived from an EMBL/GenBank/DDBJ whole genome shotgun (WGS) entry which is preliminary data.</text>
</comment>
<protein>
    <submittedName>
        <fullName evidence="2">Glycosyl transferase family 8 protein</fullName>
    </submittedName>
</protein>
<organism evidence="2 3">
    <name type="scientific">Nitzschia inconspicua</name>
    <dbReference type="NCBI Taxonomy" id="303405"/>
    <lineage>
        <taxon>Eukaryota</taxon>
        <taxon>Sar</taxon>
        <taxon>Stramenopiles</taxon>
        <taxon>Ochrophyta</taxon>
        <taxon>Bacillariophyta</taxon>
        <taxon>Bacillariophyceae</taxon>
        <taxon>Bacillariophycidae</taxon>
        <taxon>Bacillariales</taxon>
        <taxon>Bacillariaceae</taxon>
        <taxon>Nitzschia</taxon>
    </lineage>
</organism>
<keyword evidence="3" id="KW-1185">Reference proteome</keyword>
<feature type="compositionally biased region" description="Polar residues" evidence="1">
    <location>
        <begin position="294"/>
        <end position="312"/>
    </location>
</feature>
<reference evidence="2" key="1">
    <citation type="journal article" date="2021" name="Sci. Rep.">
        <title>Diploid genomic architecture of Nitzschia inconspicua, an elite biomass production diatom.</title>
        <authorList>
            <person name="Oliver A."/>
            <person name="Podell S."/>
            <person name="Pinowska A."/>
            <person name="Traller J.C."/>
            <person name="Smith S.R."/>
            <person name="McClure R."/>
            <person name="Beliaev A."/>
            <person name="Bohutskyi P."/>
            <person name="Hill E.A."/>
            <person name="Rabines A."/>
            <person name="Zheng H."/>
            <person name="Allen L.Z."/>
            <person name="Kuo A."/>
            <person name="Grigoriev I.V."/>
            <person name="Allen A.E."/>
            <person name="Hazlebeck D."/>
            <person name="Allen E.E."/>
        </authorList>
    </citation>
    <scope>NUCLEOTIDE SEQUENCE</scope>
    <source>
        <strain evidence="2">Hildebrandi</strain>
    </source>
</reference>
<dbReference type="Pfam" id="PF01501">
    <property type="entry name" value="Glyco_transf_8"/>
    <property type="match status" value="1"/>
</dbReference>
<evidence type="ECO:0000256" key="1">
    <source>
        <dbReference type="SAM" id="MobiDB-lite"/>
    </source>
</evidence>
<dbReference type="PANTHER" id="PTHR11183">
    <property type="entry name" value="GLYCOGENIN SUBFAMILY MEMBER"/>
    <property type="match status" value="1"/>
</dbReference>